<reference evidence="2 3" key="1">
    <citation type="journal article" date="2014" name="BMC Genomics">
        <title>Genome sequencing of four Aureobasidium pullulans varieties: biotechnological potential, stress tolerance, and description of new species.</title>
        <authorList>
            <person name="Gostin Ar C."/>
            <person name="Ohm R.A."/>
            <person name="Kogej T."/>
            <person name="Sonjak S."/>
            <person name="Turk M."/>
            <person name="Zajc J."/>
            <person name="Zalar P."/>
            <person name="Grube M."/>
            <person name="Sun H."/>
            <person name="Han J."/>
            <person name="Sharma A."/>
            <person name="Chiniquy J."/>
            <person name="Ngan C.Y."/>
            <person name="Lipzen A."/>
            <person name="Barry K."/>
            <person name="Grigoriev I.V."/>
            <person name="Gunde-Cimerman N."/>
        </authorList>
    </citation>
    <scope>NUCLEOTIDE SEQUENCE [LARGE SCALE GENOMIC DNA]</scope>
    <source>
        <strain evidence="2 3">CBS 147.97</strain>
    </source>
</reference>
<feature type="region of interest" description="Disordered" evidence="1">
    <location>
        <begin position="45"/>
        <end position="68"/>
    </location>
</feature>
<evidence type="ECO:0000313" key="2">
    <source>
        <dbReference type="EMBL" id="KEQ78026.1"/>
    </source>
</evidence>
<evidence type="ECO:0000256" key="1">
    <source>
        <dbReference type="SAM" id="MobiDB-lite"/>
    </source>
</evidence>
<dbReference type="EMBL" id="KL584702">
    <property type="protein sequence ID" value="KEQ78026.1"/>
    <property type="molecule type" value="Genomic_DNA"/>
</dbReference>
<evidence type="ECO:0000313" key="3">
    <source>
        <dbReference type="Proteomes" id="UP000027730"/>
    </source>
</evidence>
<name>A0A074XTW5_9PEZI</name>
<dbReference type="OrthoDB" id="3822532at2759"/>
<proteinExistence type="predicted"/>
<organism evidence="2 3">
    <name type="scientific">Aureobasidium namibiae CBS 147.97</name>
    <dbReference type="NCBI Taxonomy" id="1043004"/>
    <lineage>
        <taxon>Eukaryota</taxon>
        <taxon>Fungi</taxon>
        <taxon>Dikarya</taxon>
        <taxon>Ascomycota</taxon>
        <taxon>Pezizomycotina</taxon>
        <taxon>Dothideomycetes</taxon>
        <taxon>Dothideomycetidae</taxon>
        <taxon>Dothideales</taxon>
        <taxon>Saccotheciaceae</taxon>
        <taxon>Aureobasidium</taxon>
    </lineage>
</organism>
<dbReference type="RefSeq" id="XP_013432126.1">
    <property type="nucleotide sequence ID" value="XM_013576672.1"/>
</dbReference>
<protein>
    <submittedName>
        <fullName evidence="2">Uncharacterized protein</fullName>
    </submittedName>
</protein>
<dbReference type="AlphaFoldDB" id="A0A074XTW5"/>
<dbReference type="GeneID" id="25412903"/>
<keyword evidence="3" id="KW-1185">Reference proteome</keyword>
<gene>
    <name evidence="2" type="ORF">M436DRAFT_59964</name>
</gene>
<dbReference type="Proteomes" id="UP000027730">
    <property type="component" value="Unassembled WGS sequence"/>
</dbReference>
<accession>A0A074XTW5</accession>
<dbReference type="HOGENOM" id="CLU_1610422_0_0_1"/>
<sequence length="165" mass="20185">MDFLLIPDYIAQTSRLFNPRRRKCWLGGTQVLQWREVQSQGFRLRHHRQANRRSQRDGSQRPLFQGRTRRLENRVPRERLTKMSRERTAITWYKLAEAEWYSPFKYKLTINCKDTYCYFFTDKDEPKPETYMLNVFRNPGTHSRIPLQEPDYCQYLQLVVREIFL</sequence>